<dbReference type="CTD" id="36383411"/>
<evidence type="ECO:0000313" key="4">
    <source>
        <dbReference type="WormBase" id="SRAE_X000035800"/>
    </source>
</evidence>
<dbReference type="WormBase" id="SRAE_X000035800">
    <property type="protein sequence ID" value="SRP02089"/>
    <property type="gene ID" value="WBGene00265917"/>
</dbReference>
<dbReference type="RefSeq" id="XP_024510227.1">
    <property type="nucleotide sequence ID" value="XM_024644693.1"/>
</dbReference>
<accession>A0A090LMR1</accession>
<dbReference type="EMBL" id="LN609530">
    <property type="protein sequence ID" value="CEF71031.1"/>
    <property type="molecule type" value="Genomic_DNA"/>
</dbReference>
<dbReference type="GeneID" id="36383411"/>
<reference evidence="3" key="3">
    <citation type="submission" date="2020-12" db="UniProtKB">
        <authorList>
            <consortium name="WormBaseParasite"/>
        </authorList>
    </citation>
    <scope>IDENTIFICATION</scope>
</reference>
<dbReference type="Proteomes" id="UP000035682">
    <property type="component" value="Unplaced"/>
</dbReference>
<evidence type="ECO:0000313" key="1">
    <source>
        <dbReference type="EMBL" id="CEF71031.1"/>
    </source>
</evidence>
<protein>
    <submittedName>
        <fullName evidence="3">F-box domain-containing protein</fullName>
    </submittedName>
</protein>
<organism evidence="1">
    <name type="scientific">Strongyloides ratti</name>
    <name type="common">Parasitic roundworm</name>
    <dbReference type="NCBI Taxonomy" id="34506"/>
    <lineage>
        <taxon>Eukaryota</taxon>
        <taxon>Metazoa</taxon>
        <taxon>Ecdysozoa</taxon>
        <taxon>Nematoda</taxon>
        <taxon>Chromadorea</taxon>
        <taxon>Rhabditida</taxon>
        <taxon>Tylenchina</taxon>
        <taxon>Panagrolaimomorpha</taxon>
        <taxon>Strongyloidoidea</taxon>
        <taxon>Strongyloididae</taxon>
        <taxon>Strongyloides</taxon>
    </lineage>
</organism>
<dbReference type="AlphaFoldDB" id="A0A090LMR1"/>
<sequence>MAYITERYSLPSDIKASDLVVNMLDCLPPETLRQIFQYLSYNDIQHLEKFEQLKYVINNYKIFLPRKPINFEINCDESGLRYQFNPMNTSNIFHITSKEELINTIKNCSLEVFKLRKINGLKNMINLVNDVFPEMIKSRQHNIISLSLIDINISSNDIDTWRHFFYYILNKNCKTIIIDNVILSNLFDHHIFNECKKITNVKWVVKDSEVEEKIKCGEIIMKNFTFYVRHSSPAKMETLYAHIEMINPKDIVLFIETWLSISCPAPFNIVIENCDDTWIEEFSNECIKSNLINYNKQISSNKSYFSHVKMSYNDNNGITKVTFNSIIDMPARHINQRMSHGRFYRDF</sequence>
<reference evidence="2" key="2">
    <citation type="submission" date="2014-09" db="EMBL/GenBank/DDBJ databases">
        <authorList>
            <person name="Martin A.A."/>
        </authorList>
    </citation>
    <scope>NUCLEOTIDE SEQUENCE</scope>
    <source>
        <strain evidence="2">ED321</strain>
    </source>
</reference>
<proteinExistence type="predicted"/>
<keyword evidence="2" id="KW-1185">Reference proteome</keyword>
<name>A0A090LMR1_STRRB</name>
<dbReference type="OrthoDB" id="5783348at2759"/>
<evidence type="ECO:0000313" key="3">
    <source>
        <dbReference type="WBParaSite" id="SRAE_X000035800.1"/>
    </source>
</evidence>
<gene>
    <name evidence="1 3 4" type="ORF">SRAE_X000035800</name>
</gene>
<evidence type="ECO:0000313" key="2">
    <source>
        <dbReference type="Proteomes" id="UP000035682"/>
    </source>
</evidence>
<dbReference type="OMA" id="TCCIWPV"/>
<reference evidence="1" key="1">
    <citation type="submission" date="2014-09" db="EMBL/GenBank/DDBJ databases">
        <authorList>
            <person name="Aslett A.Martin."/>
        </authorList>
    </citation>
    <scope>NUCLEOTIDE SEQUENCE</scope>
    <source>
        <strain evidence="1">ED321 Heterogonic</strain>
    </source>
</reference>
<dbReference type="WBParaSite" id="SRAE_X000035800.1">
    <property type="protein sequence ID" value="SRAE_X000035800.1"/>
    <property type="gene ID" value="WBGene00265917"/>
</dbReference>